<proteinExistence type="inferred from homology"/>
<keyword evidence="4" id="KW-0670">Pyruvate</keyword>
<dbReference type="KEGG" id="thu:AC731_016920"/>
<feature type="binding site" evidence="2">
    <location>
        <position position="611"/>
    </location>
    <ligand>
        <name>Mg(2+)</name>
        <dbReference type="ChEBI" id="CHEBI:18420"/>
    </ligand>
</feature>
<feature type="binding site" evidence="2">
    <location>
        <position position="165"/>
    </location>
    <ligand>
        <name>a divalent metal cation</name>
        <dbReference type="ChEBI" id="CHEBI:60240"/>
        <note>catalytic</note>
    </ligand>
</feature>
<keyword evidence="4" id="KW-0560">Oxidoreductase</keyword>
<dbReference type="EC" id="4.2.1.118" evidence="2"/>
<comment type="pathway">
    <text evidence="2">Aromatic compound metabolism; 3,4-dihydroxybenzoate biosynthesis.</text>
</comment>
<dbReference type="GO" id="GO:0046565">
    <property type="term" value="F:3-dehydroshikimate dehydratase activity"/>
    <property type="evidence" value="ECO:0007669"/>
    <property type="project" value="UniProtKB-UniRule"/>
</dbReference>
<keyword evidence="5" id="KW-1185">Reference proteome</keyword>
<dbReference type="Pfam" id="PF14696">
    <property type="entry name" value="Glyoxalase_5"/>
    <property type="match status" value="1"/>
</dbReference>
<comment type="cofactor">
    <cofactor evidence="2">
        <name>a divalent metal cation</name>
        <dbReference type="ChEBI" id="CHEBI:60240"/>
    </cofactor>
</comment>
<dbReference type="Gene3D" id="3.20.20.150">
    <property type="entry name" value="Divalent-metal-dependent TIM barrel enzymes"/>
    <property type="match status" value="1"/>
</dbReference>
<dbReference type="GO" id="GO:0046279">
    <property type="term" value="P:3,4-dihydroxybenzoate biosynthetic process"/>
    <property type="evidence" value="ECO:0007669"/>
    <property type="project" value="UniProtKB-UniRule"/>
</dbReference>
<dbReference type="Gene3D" id="3.10.180.10">
    <property type="entry name" value="2,3-Dihydroxybiphenyl 1,2-Dioxygenase, domain 1"/>
    <property type="match status" value="2"/>
</dbReference>
<evidence type="ECO:0000313" key="4">
    <source>
        <dbReference type="EMBL" id="AMO38474.1"/>
    </source>
</evidence>
<dbReference type="InterPro" id="IPR037523">
    <property type="entry name" value="VOC_core"/>
</dbReference>
<feature type="domain" description="VOC" evidence="3">
    <location>
        <begin position="305"/>
        <end position="424"/>
    </location>
</feature>
<keyword evidence="4" id="KW-0223">Dioxygenase</keyword>
<dbReference type="InterPro" id="IPR004360">
    <property type="entry name" value="Glyas_Fos-R_dOase_dom"/>
</dbReference>
<reference evidence="5" key="1">
    <citation type="submission" date="2016-03" db="EMBL/GenBank/DDBJ databases">
        <authorList>
            <person name="Ma C."/>
            <person name="Zhou S."/>
            <person name="Yang G."/>
        </authorList>
    </citation>
    <scope>NUCLEOTIDE SEQUENCE [LARGE SCALE GENOMIC DNA]</scope>
    <source>
        <strain evidence="5">SgZ-1</strain>
    </source>
</reference>
<dbReference type="GO" id="GO:0046872">
    <property type="term" value="F:metal ion binding"/>
    <property type="evidence" value="ECO:0007669"/>
    <property type="project" value="UniProtKB-UniRule"/>
</dbReference>
<keyword evidence="1 2" id="KW-0479">Metal-binding</keyword>
<dbReference type="InterPro" id="IPR041736">
    <property type="entry name" value="4OHPhenylPyrv_dOase_N"/>
</dbReference>
<dbReference type="InterPro" id="IPR043700">
    <property type="entry name" value="DSD"/>
</dbReference>
<feature type="binding site" evidence="2">
    <location>
        <position position="534"/>
    </location>
    <ligand>
        <name>Mg(2+)</name>
        <dbReference type="ChEBI" id="CHEBI:18420"/>
    </ligand>
</feature>
<feature type="binding site" evidence="2">
    <location>
        <position position="239"/>
    </location>
    <ligand>
        <name>a divalent metal cation</name>
        <dbReference type="ChEBI" id="CHEBI:60240"/>
        <note>catalytic</note>
    </ligand>
</feature>
<sequence length="639" mass="70641">MRRSIATVCLSGTLEEKLEAIASARFDAVEIFENDFINYHGTAADVRRLCHDLGLGIDLYQPFRDFEGVSDAQFRRNLDRVERKFDIMEALGAPQLLVCSSCAPDAIADDARSAAQLYELAERAARRNITIGFEALAWSRHIRHYQHAWKIVKEANHPHLGILLDSFHILSLGDDPAAIADIPGDKIAFLQLADAPYKVMDVLQWSRHFRCFPGQGNFDLVTFLEKVLLAGYTGPLSLEVFNDHFRAAPTRPTAIDAYRSLLYLEEAVERRLAAPGDDVLLNQAREAAAARVELFSPPRIPALDGLAFIEFAVDTESERALAQVLGALGFRRAGEHRSKAVTLYRQGDIDIILNAEPGSFARSHFMQHGPSICALGIATEDSLRALNRATAFGCPRFEGRIGPNELKIPAIRAPDGSLIYFVPSTQGSKRLFEIDFLLEDETASAPSPTDLQAVDHIAQGLPQLRQDAWTLFYRAILGGEPGESMDLVDPYGLISTRGVATADRKLRFVLDVSDSDTTATARTITQLAGASVHHVSFSCADIFATVERLRANGVSFIPVSPNYYDDLPTRFVLDDALVARMAALGILYDATAEGEYFHVYTQVFAERFFFEIVQRNGAYDGYGAANAPARMMAHLRTNR</sequence>
<dbReference type="GO" id="GO:0051213">
    <property type="term" value="F:dioxygenase activity"/>
    <property type="evidence" value="ECO:0007669"/>
    <property type="project" value="UniProtKB-KW"/>
</dbReference>
<feature type="binding site" evidence="2">
    <location>
        <position position="191"/>
    </location>
    <ligand>
        <name>a divalent metal cation</name>
        <dbReference type="ChEBI" id="CHEBI:60240"/>
        <note>catalytic</note>
    </ligand>
</feature>
<keyword evidence="2" id="KW-0456">Lyase</keyword>
<dbReference type="SUPFAM" id="SSF51658">
    <property type="entry name" value="Xylose isomerase-like"/>
    <property type="match status" value="1"/>
</dbReference>
<dbReference type="CDD" id="cd08342">
    <property type="entry name" value="HPPD_N_like"/>
    <property type="match status" value="1"/>
</dbReference>
<gene>
    <name evidence="4" type="ORF">AC731_016920</name>
</gene>
<dbReference type="Proteomes" id="UP000036902">
    <property type="component" value="Chromosome"/>
</dbReference>
<comment type="similarity">
    <text evidence="2">Belongs to the bacterial two-domain DSD family.</text>
</comment>
<dbReference type="STRING" id="1134435.AC731_016920"/>
<dbReference type="AlphaFoldDB" id="A0A127K9X7"/>
<name>A0A127K9X7_9RHOO</name>
<feature type="binding site" evidence="2">
    <location>
        <position position="134"/>
    </location>
    <ligand>
        <name>a divalent metal cation</name>
        <dbReference type="ChEBI" id="CHEBI:60240"/>
        <note>catalytic</note>
    </ligand>
</feature>
<organism evidence="4 5">
    <name type="scientific">Thauera humireducens</name>
    <dbReference type="NCBI Taxonomy" id="1134435"/>
    <lineage>
        <taxon>Bacteria</taxon>
        <taxon>Pseudomonadati</taxon>
        <taxon>Pseudomonadota</taxon>
        <taxon>Betaproteobacteria</taxon>
        <taxon>Rhodocyclales</taxon>
        <taxon>Zoogloeaceae</taxon>
        <taxon>Thauera</taxon>
    </lineage>
</organism>
<dbReference type="UniPathway" id="UPA00088"/>
<protein>
    <recommendedName>
        <fullName evidence="2">3-dehydroshikimate dehydratase</fullName>
        <shortName evidence="2">DSD</shortName>
        <ecNumber evidence="2">4.2.1.118</ecNumber>
    </recommendedName>
</protein>
<dbReference type="InterPro" id="IPR013022">
    <property type="entry name" value="Xyl_isomerase-like_TIM-brl"/>
</dbReference>
<dbReference type="Pfam" id="PF01261">
    <property type="entry name" value="AP_endonuc_2"/>
    <property type="match status" value="1"/>
</dbReference>
<evidence type="ECO:0000313" key="5">
    <source>
        <dbReference type="Proteomes" id="UP000036902"/>
    </source>
</evidence>
<dbReference type="Pfam" id="PF00903">
    <property type="entry name" value="Glyoxalase"/>
    <property type="match status" value="1"/>
</dbReference>
<evidence type="ECO:0000256" key="1">
    <source>
        <dbReference type="ARBA" id="ARBA00022723"/>
    </source>
</evidence>
<dbReference type="RefSeq" id="WP_004260018.1">
    <property type="nucleotide sequence ID" value="NZ_CP014646.1"/>
</dbReference>
<dbReference type="EMBL" id="CP014646">
    <property type="protein sequence ID" value="AMO38474.1"/>
    <property type="molecule type" value="Genomic_DNA"/>
</dbReference>
<feature type="domain" description="VOC" evidence="3">
    <location>
        <begin position="453"/>
        <end position="602"/>
    </location>
</feature>
<comment type="function">
    <text evidence="2">Catalyzes the conversion of 3-dehydroshikimate to protocatechuate (3,4-dihydroxybenzoate), a common intermediate of quinate and shikimate degradation pathways.</text>
</comment>
<dbReference type="PANTHER" id="PTHR12110:SF21">
    <property type="entry name" value="XYLOSE ISOMERASE-LIKE TIM BARREL DOMAIN-CONTAINING PROTEIN"/>
    <property type="match status" value="1"/>
</dbReference>
<dbReference type="PROSITE" id="PS51819">
    <property type="entry name" value="VOC"/>
    <property type="match status" value="2"/>
</dbReference>
<dbReference type="InterPro" id="IPR050312">
    <property type="entry name" value="IolE/XylAMocC-like"/>
</dbReference>
<dbReference type="SUPFAM" id="SSF54593">
    <property type="entry name" value="Glyoxalase/Bleomycin resistance protein/Dihydroxybiphenyl dioxygenase"/>
    <property type="match status" value="1"/>
</dbReference>
<feature type="binding site" evidence="2">
    <location>
        <position position="456"/>
    </location>
    <ligand>
        <name>Mg(2+)</name>
        <dbReference type="ChEBI" id="CHEBI:18420"/>
    </ligand>
</feature>
<dbReference type="InterPro" id="IPR029068">
    <property type="entry name" value="Glyas_Bleomycin-R_OHBP_Dase"/>
</dbReference>
<evidence type="ECO:0000256" key="2">
    <source>
        <dbReference type="HAMAP-Rule" id="MF_02238"/>
    </source>
</evidence>
<accession>A0A127K9X7</accession>
<comment type="catalytic activity">
    <reaction evidence="2">
        <text>3-dehydroshikimate = 3,4-dihydroxybenzoate + H2O</text>
        <dbReference type="Rhea" id="RHEA:24848"/>
        <dbReference type="ChEBI" id="CHEBI:15377"/>
        <dbReference type="ChEBI" id="CHEBI:16630"/>
        <dbReference type="ChEBI" id="CHEBI:36241"/>
        <dbReference type="EC" id="4.2.1.118"/>
    </reaction>
</comment>
<dbReference type="InterPro" id="IPR036237">
    <property type="entry name" value="Xyl_isomerase-like_sf"/>
</dbReference>
<evidence type="ECO:0000259" key="3">
    <source>
        <dbReference type="PROSITE" id="PS51819"/>
    </source>
</evidence>
<dbReference type="HAMAP" id="MF_02238">
    <property type="entry name" value="DSD"/>
    <property type="match status" value="1"/>
</dbReference>
<dbReference type="PANTHER" id="PTHR12110">
    <property type="entry name" value="HYDROXYPYRUVATE ISOMERASE"/>
    <property type="match status" value="1"/>
</dbReference>